<evidence type="ECO:0000313" key="10">
    <source>
        <dbReference type="EMBL" id="MCF2652532.1"/>
    </source>
</evidence>
<proteinExistence type="inferred from homology"/>
<dbReference type="InterPro" id="IPR042175">
    <property type="entry name" value="Cell/Rod_MreC_2"/>
</dbReference>
<dbReference type="EMBL" id="JAFBIT010000002">
    <property type="protein sequence ID" value="MCF2652532.1"/>
    <property type="molecule type" value="Genomic_DNA"/>
</dbReference>
<evidence type="ECO:0000313" key="11">
    <source>
        <dbReference type="Proteomes" id="UP001299220"/>
    </source>
</evidence>
<keyword evidence="6" id="KW-0175">Coiled coil</keyword>
<organism evidence="10 11">
    <name type="scientific">Anaeromassilibacillus senegalensis</name>
    <dbReference type="NCBI Taxonomy" id="1673717"/>
    <lineage>
        <taxon>Bacteria</taxon>
        <taxon>Bacillati</taxon>
        <taxon>Bacillota</taxon>
        <taxon>Clostridia</taxon>
        <taxon>Eubacteriales</taxon>
        <taxon>Acutalibacteraceae</taxon>
        <taxon>Anaeromassilibacillus</taxon>
    </lineage>
</organism>
<dbReference type="PIRSF" id="PIRSF038471">
    <property type="entry name" value="MreC"/>
    <property type="match status" value="1"/>
</dbReference>
<comment type="similarity">
    <text evidence="1 5">Belongs to the MreC family.</text>
</comment>
<dbReference type="InterPro" id="IPR042177">
    <property type="entry name" value="Cell/Rod_1"/>
</dbReference>
<feature type="compositionally biased region" description="Low complexity" evidence="7">
    <location>
        <begin position="293"/>
        <end position="302"/>
    </location>
</feature>
<sequence length="302" mass="32415">MEKFTTRGFKILMVAVVVLIGAVIYGLSAGSSVFSNLFGIVSAPLLTAGTNMTEGAKEFIDLDGMSKEELKKLYVELSEENRKLREQLVDYYEVKEENASYEDILSVKDAMPDLQLTSASVVGRDPNDVFYDFTINRGYLSGISEGDAVITEMGVVGVIDEVYATSSRVRSILSEKTKIGASAKECGESGVIASDIQFANSGKVKLLYLTRDTQVQAGTIITTSGAGGVFPSDLLIGRVDSVERSNADSSFYAILTPYVDIKTVSDVFVVTDFEGKGDVQANLPEASPEAEDPAATAQKGNE</sequence>
<feature type="domain" description="Rod shape-determining protein MreC beta-barrel core" evidence="9">
    <location>
        <begin position="121"/>
        <end position="270"/>
    </location>
</feature>
<feature type="transmembrane region" description="Helical" evidence="8">
    <location>
        <begin position="12"/>
        <end position="34"/>
    </location>
</feature>
<comment type="caution">
    <text evidence="10">The sequence shown here is derived from an EMBL/GenBank/DDBJ whole genome shotgun (WGS) entry which is preliminary data.</text>
</comment>
<name>A0ABS9CQU6_9FIRM</name>
<dbReference type="InterPro" id="IPR007221">
    <property type="entry name" value="MreC"/>
</dbReference>
<evidence type="ECO:0000256" key="5">
    <source>
        <dbReference type="PIRNR" id="PIRNR038471"/>
    </source>
</evidence>
<feature type="region of interest" description="Disordered" evidence="7">
    <location>
        <begin position="279"/>
        <end position="302"/>
    </location>
</feature>
<keyword evidence="3 5" id="KW-0133">Cell shape</keyword>
<feature type="coiled-coil region" evidence="6">
    <location>
        <begin position="67"/>
        <end position="94"/>
    </location>
</feature>
<evidence type="ECO:0000256" key="8">
    <source>
        <dbReference type="SAM" id="Phobius"/>
    </source>
</evidence>
<dbReference type="InterPro" id="IPR055342">
    <property type="entry name" value="MreC_beta-barrel_core"/>
</dbReference>
<reference evidence="10 11" key="1">
    <citation type="submission" date="2020-12" db="EMBL/GenBank/DDBJ databases">
        <title>Whole genome sequences of gut porcine anaerobes.</title>
        <authorList>
            <person name="Kubasova T."/>
            <person name="Jahodarova E."/>
            <person name="Rychlik I."/>
        </authorList>
    </citation>
    <scope>NUCLEOTIDE SEQUENCE [LARGE SCALE GENOMIC DNA]</scope>
    <source>
        <strain evidence="10 11">An867</strain>
    </source>
</reference>
<keyword evidence="11" id="KW-1185">Reference proteome</keyword>
<comment type="function">
    <text evidence="5">Involved in formation and maintenance of cell shape.</text>
</comment>
<evidence type="ECO:0000256" key="7">
    <source>
        <dbReference type="SAM" id="MobiDB-lite"/>
    </source>
</evidence>
<accession>A0ABS9CQU6</accession>
<dbReference type="PANTHER" id="PTHR34138:SF1">
    <property type="entry name" value="CELL SHAPE-DETERMINING PROTEIN MREC"/>
    <property type="match status" value="1"/>
</dbReference>
<keyword evidence="8" id="KW-0812">Transmembrane</keyword>
<dbReference type="Pfam" id="PF04085">
    <property type="entry name" value="MreC"/>
    <property type="match status" value="1"/>
</dbReference>
<evidence type="ECO:0000256" key="1">
    <source>
        <dbReference type="ARBA" id="ARBA00009369"/>
    </source>
</evidence>
<keyword evidence="8" id="KW-0472">Membrane</keyword>
<dbReference type="PANTHER" id="PTHR34138">
    <property type="entry name" value="CELL SHAPE-DETERMINING PROTEIN MREC"/>
    <property type="match status" value="1"/>
</dbReference>
<dbReference type="Proteomes" id="UP001299220">
    <property type="component" value="Unassembled WGS sequence"/>
</dbReference>
<dbReference type="RefSeq" id="WP_235323583.1">
    <property type="nucleotide sequence ID" value="NZ_JAFBIT010000002.1"/>
</dbReference>
<evidence type="ECO:0000256" key="2">
    <source>
        <dbReference type="ARBA" id="ARBA00013855"/>
    </source>
</evidence>
<evidence type="ECO:0000259" key="9">
    <source>
        <dbReference type="Pfam" id="PF04085"/>
    </source>
</evidence>
<gene>
    <name evidence="10" type="ORF">JQM67_07950</name>
</gene>
<protein>
    <recommendedName>
        <fullName evidence="2 5">Cell shape-determining protein MreC</fullName>
    </recommendedName>
    <alternativeName>
        <fullName evidence="4 5">Cell shape protein MreC</fullName>
    </alternativeName>
</protein>
<dbReference type="Gene3D" id="2.40.10.340">
    <property type="entry name" value="Rod shape-determining protein MreC, domain 1"/>
    <property type="match status" value="1"/>
</dbReference>
<evidence type="ECO:0000256" key="6">
    <source>
        <dbReference type="SAM" id="Coils"/>
    </source>
</evidence>
<keyword evidence="8" id="KW-1133">Transmembrane helix</keyword>
<evidence type="ECO:0000256" key="3">
    <source>
        <dbReference type="ARBA" id="ARBA00022960"/>
    </source>
</evidence>
<dbReference type="Gene3D" id="2.40.10.350">
    <property type="entry name" value="Rod shape-determining protein MreC, domain 2"/>
    <property type="match status" value="1"/>
</dbReference>
<evidence type="ECO:0000256" key="4">
    <source>
        <dbReference type="ARBA" id="ARBA00032089"/>
    </source>
</evidence>